<dbReference type="InterPro" id="IPR004305">
    <property type="entry name" value="Thiaminase-2/PQQC"/>
</dbReference>
<proteinExistence type="predicted"/>
<dbReference type="InterPro" id="IPR016084">
    <property type="entry name" value="Haem_Oase-like_multi-hlx"/>
</dbReference>
<sequence length="225" mass="24271">MSDHIAAELVARARTEIAAAATGNRFLDLLETGDLPRERLAWLAAEEYRIVRSDRRSFALLAARFPDPPSGDLFLSLAQGEGQALTLLDDFAAALGESEKNLKAYEPQPFAQAYPAYLAQRAAFGSAAEVALAMLANLEEWGAYCSRTAAALRLHYGFDDKAVGFFTFFASSPPGFEEQALAVIAAGLAAGEDPTEIACAARLLHAYETAFWQVLAEDLPDSPRP</sequence>
<evidence type="ECO:0000256" key="1">
    <source>
        <dbReference type="ARBA" id="ARBA00004948"/>
    </source>
</evidence>
<organism evidence="3 4">
    <name type="scientific">Actinomadura fibrosa</name>
    <dbReference type="NCBI Taxonomy" id="111802"/>
    <lineage>
        <taxon>Bacteria</taxon>
        <taxon>Bacillati</taxon>
        <taxon>Actinomycetota</taxon>
        <taxon>Actinomycetes</taxon>
        <taxon>Streptosporangiales</taxon>
        <taxon>Thermomonosporaceae</taxon>
        <taxon>Actinomadura</taxon>
    </lineage>
</organism>
<dbReference type="RefSeq" id="WP_131758391.1">
    <property type="nucleotide sequence ID" value="NZ_CAACUY010000050.1"/>
</dbReference>
<comment type="caution">
    <text evidence="3">The sequence shown here is derived from an EMBL/GenBank/DDBJ whole genome shotgun (WGS) entry which is preliminary data.</text>
</comment>
<dbReference type="EMBL" id="JBHTGP010000012">
    <property type="protein sequence ID" value="MFD0687451.1"/>
    <property type="molecule type" value="Genomic_DNA"/>
</dbReference>
<name>A0ABW2XM35_9ACTN</name>
<comment type="pathway">
    <text evidence="1">Cofactor biosynthesis; thiamine diphosphate biosynthesis.</text>
</comment>
<keyword evidence="4" id="KW-1185">Reference proteome</keyword>
<dbReference type="Proteomes" id="UP001597063">
    <property type="component" value="Unassembled WGS sequence"/>
</dbReference>
<evidence type="ECO:0000259" key="2">
    <source>
        <dbReference type="Pfam" id="PF03070"/>
    </source>
</evidence>
<feature type="domain" description="Thiaminase-2/PQQC" evidence="2">
    <location>
        <begin position="26"/>
        <end position="153"/>
    </location>
</feature>
<dbReference type="Pfam" id="PF03070">
    <property type="entry name" value="TENA_THI-4"/>
    <property type="match status" value="1"/>
</dbReference>
<gene>
    <name evidence="3" type="ORF">ACFQZM_23345</name>
</gene>
<reference evidence="4" key="1">
    <citation type="journal article" date="2019" name="Int. J. Syst. Evol. Microbiol.">
        <title>The Global Catalogue of Microorganisms (GCM) 10K type strain sequencing project: providing services to taxonomists for standard genome sequencing and annotation.</title>
        <authorList>
            <consortium name="The Broad Institute Genomics Platform"/>
            <consortium name="The Broad Institute Genome Sequencing Center for Infectious Disease"/>
            <person name="Wu L."/>
            <person name="Ma J."/>
        </authorList>
    </citation>
    <scope>NUCLEOTIDE SEQUENCE [LARGE SCALE GENOMIC DNA]</scope>
    <source>
        <strain evidence="4">JCM 9371</strain>
    </source>
</reference>
<dbReference type="Gene3D" id="1.20.910.10">
    <property type="entry name" value="Heme oxygenase-like"/>
    <property type="match status" value="1"/>
</dbReference>
<evidence type="ECO:0000313" key="3">
    <source>
        <dbReference type="EMBL" id="MFD0687451.1"/>
    </source>
</evidence>
<evidence type="ECO:0000313" key="4">
    <source>
        <dbReference type="Proteomes" id="UP001597063"/>
    </source>
</evidence>
<accession>A0ABW2XM35</accession>
<dbReference type="SUPFAM" id="SSF48613">
    <property type="entry name" value="Heme oxygenase-like"/>
    <property type="match status" value="1"/>
</dbReference>
<protein>
    <recommendedName>
        <fullName evidence="2">Thiaminase-2/PQQC domain-containing protein</fullName>
    </recommendedName>
</protein>